<reference evidence="2 3" key="1">
    <citation type="submission" date="2017-01" db="EMBL/GenBank/DDBJ databases">
        <title>Complete genome sequence of esterase-producing bacterium Croceicoccus marinus E4A9.</title>
        <authorList>
            <person name="Wu Y.-H."/>
            <person name="Cheng H."/>
            <person name="Xu L."/>
            <person name="Huo Y.-Y."/>
            <person name="Wang C.-S."/>
            <person name="Xu X.-W."/>
        </authorList>
    </citation>
    <scope>NUCLEOTIDE SEQUENCE [LARGE SCALE GENOMIC DNA]</scope>
    <source>
        <strain evidence="2 3">E4A9</strain>
    </source>
</reference>
<evidence type="ECO:0000313" key="2">
    <source>
        <dbReference type="EMBL" id="ARU14986.1"/>
    </source>
</evidence>
<name>A0A1Z1F8B4_9SPHN</name>
<proteinExistence type="predicted"/>
<dbReference type="AlphaFoldDB" id="A0A1Z1F8B4"/>
<dbReference type="Proteomes" id="UP000195807">
    <property type="component" value="Chromosome"/>
</dbReference>
<evidence type="ECO:0000256" key="1">
    <source>
        <dbReference type="SAM" id="MobiDB-lite"/>
    </source>
</evidence>
<dbReference type="STRING" id="450378.GCA_001661675_00169"/>
<dbReference type="KEGG" id="cman:A9D14_00840"/>
<dbReference type="EMBL" id="CP019602">
    <property type="protein sequence ID" value="ARU14986.1"/>
    <property type="molecule type" value="Genomic_DNA"/>
</dbReference>
<keyword evidence="3" id="KW-1185">Reference proteome</keyword>
<accession>A0A1Z1F8B4</accession>
<evidence type="ECO:0008006" key="4">
    <source>
        <dbReference type="Google" id="ProtNLM"/>
    </source>
</evidence>
<feature type="region of interest" description="Disordered" evidence="1">
    <location>
        <begin position="128"/>
        <end position="198"/>
    </location>
</feature>
<gene>
    <name evidence="2" type="ORF">A9D14_00840</name>
</gene>
<sequence length="232" mass="24047">MLFVASGCVGLGTNIEGDFSCRALKGTCAPTAVTDKDAVAGIAGIEPSPEARIFAAGPVAPGDTSRTAERRLKVIFPAHVDGSGTLHEEAIAWIVVETPRWAAELQGSTGKGRPATLLRAIKRQIRDAEGGVDTRADARADVATPPSDDPFVAQNFTATSPLPPPVPSEAREADAGPPLPAAGGSRDGTVPPDRVSRQFVPAPFPTQVIRPGFPNLDAVVAAQSAEEQKESK</sequence>
<protein>
    <recommendedName>
        <fullName evidence="4">TraV family lipoprotein</fullName>
    </recommendedName>
</protein>
<feature type="compositionally biased region" description="Basic and acidic residues" evidence="1">
    <location>
        <begin position="128"/>
        <end position="140"/>
    </location>
</feature>
<organism evidence="2 3">
    <name type="scientific">Croceicoccus marinus</name>
    <dbReference type="NCBI Taxonomy" id="450378"/>
    <lineage>
        <taxon>Bacteria</taxon>
        <taxon>Pseudomonadati</taxon>
        <taxon>Pseudomonadota</taxon>
        <taxon>Alphaproteobacteria</taxon>
        <taxon>Sphingomonadales</taxon>
        <taxon>Erythrobacteraceae</taxon>
        <taxon>Croceicoccus</taxon>
    </lineage>
</organism>
<evidence type="ECO:0000313" key="3">
    <source>
        <dbReference type="Proteomes" id="UP000195807"/>
    </source>
</evidence>